<protein>
    <submittedName>
        <fullName evidence="1">Uncharacterized protein</fullName>
    </submittedName>
</protein>
<evidence type="ECO:0000313" key="1">
    <source>
        <dbReference type="EMBL" id="KAH9526219.1"/>
    </source>
</evidence>
<sequence length="76" mass="9061">MPERHILTLFVRNHDDIATTTTSMAMFCQFYFDNIYALYGYNILERSLRSLIWTKLSNKLKIIATQFMFNDMGKKK</sequence>
<comment type="caution">
    <text evidence="1">The sequence shown here is derived from an EMBL/GenBank/DDBJ whole genome shotgun (WGS) entry which is preliminary data.</text>
</comment>
<accession>A0A922I743</accession>
<dbReference type="Proteomes" id="UP000790347">
    <property type="component" value="Unassembled WGS sequence"/>
</dbReference>
<evidence type="ECO:0000313" key="2">
    <source>
        <dbReference type="Proteomes" id="UP000790347"/>
    </source>
</evidence>
<reference evidence="1" key="1">
    <citation type="submission" date="2013-05" db="EMBL/GenBank/DDBJ databases">
        <authorList>
            <person name="Yim A.K.Y."/>
            <person name="Chan T.F."/>
            <person name="Ji K.M."/>
            <person name="Liu X.Y."/>
            <person name="Zhou J.W."/>
            <person name="Li R.Q."/>
            <person name="Yang K.Y."/>
            <person name="Li J."/>
            <person name="Li M."/>
            <person name="Law P.T.W."/>
            <person name="Wu Y.L."/>
            <person name="Cai Z.L."/>
            <person name="Qin H."/>
            <person name="Bao Y."/>
            <person name="Leung R.K.K."/>
            <person name="Ng P.K.S."/>
            <person name="Zou J."/>
            <person name="Zhong X.J."/>
            <person name="Ran P.X."/>
            <person name="Zhong N.S."/>
            <person name="Liu Z.G."/>
            <person name="Tsui S.K.W."/>
        </authorList>
    </citation>
    <scope>NUCLEOTIDE SEQUENCE</scope>
    <source>
        <strain evidence="1">Derf</strain>
        <tissue evidence="1">Whole organism</tissue>
    </source>
</reference>
<dbReference type="AlphaFoldDB" id="A0A922I743"/>
<keyword evidence="2" id="KW-1185">Reference proteome</keyword>
<organism evidence="1 2">
    <name type="scientific">Dermatophagoides farinae</name>
    <name type="common">American house dust mite</name>
    <dbReference type="NCBI Taxonomy" id="6954"/>
    <lineage>
        <taxon>Eukaryota</taxon>
        <taxon>Metazoa</taxon>
        <taxon>Ecdysozoa</taxon>
        <taxon>Arthropoda</taxon>
        <taxon>Chelicerata</taxon>
        <taxon>Arachnida</taxon>
        <taxon>Acari</taxon>
        <taxon>Acariformes</taxon>
        <taxon>Sarcoptiformes</taxon>
        <taxon>Astigmata</taxon>
        <taxon>Psoroptidia</taxon>
        <taxon>Analgoidea</taxon>
        <taxon>Pyroglyphidae</taxon>
        <taxon>Dermatophagoidinae</taxon>
        <taxon>Dermatophagoides</taxon>
    </lineage>
</organism>
<name>A0A922I743_DERFA</name>
<reference evidence="1" key="2">
    <citation type="journal article" date="2022" name="Res Sq">
        <title>Comparative Genomics Reveals Insights into the Divergent Evolution of Astigmatic Mites and Household Pest Adaptations.</title>
        <authorList>
            <person name="Xiong Q."/>
            <person name="Wan A.T.-Y."/>
            <person name="Liu X.-Y."/>
            <person name="Fung C.S.-H."/>
            <person name="Xiao X."/>
            <person name="Malainual N."/>
            <person name="Hou J."/>
            <person name="Wang L."/>
            <person name="Wang M."/>
            <person name="Yang K."/>
            <person name="Cui Y."/>
            <person name="Leung E."/>
            <person name="Nong W."/>
            <person name="Shin S.-K."/>
            <person name="Au S."/>
            <person name="Jeong K.Y."/>
            <person name="Chew F.T."/>
            <person name="Hui J."/>
            <person name="Leung T.F."/>
            <person name="Tungtrongchitr A."/>
            <person name="Zhong N."/>
            <person name="Liu Z."/>
            <person name="Tsui S."/>
        </authorList>
    </citation>
    <scope>NUCLEOTIDE SEQUENCE</scope>
    <source>
        <strain evidence="1">Derf</strain>
        <tissue evidence="1">Whole organism</tissue>
    </source>
</reference>
<gene>
    <name evidence="1" type="ORF">DERF_000319</name>
</gene>
<proteinExistence type="predicted"/>
<dbReference type="EMBL" id="ASGP02000001">
    <property type="protein sequence ID" value="KAH9526219.1"/>
    <property type="molecule type" value="Genomic_DNA"/>
</dbReference>